<dbReference type="EMBL" id="FXAM01000001">
    <property type="protein sequence ID" value="SMF96345.1"/>
    <property type="molecule type" value="Genomic_DNA"/>
</dbReference>
<name>A0A1Y6D9B1_9GAMM</name>
<protein>
    <recommendedName>
        <fullName evidence="1">ER-bound oxygenase mpaB/mpaB'/Rubber oxygenase catalytic domain-containing protein</fullName>
    </recommendedName>
</protein>
<dbReference type="GO" id="GO:0016491">
    <property type="term" value="F:oxidoreductase activity"/>
    <property type="evidence" value="ECO:0007669"/>
    <property type="project" value="InterPro"/>
</dbReference>
<proteinExistence type="predicted"/>
<evidence type="ECO:0000259" key="1">
    <source>
        <dbReference type="Pfam" id="PF09995"/>
    </source>
</evidence>
<organism evidence="2 3">
    <name type="scientific">Methylomagnum ishizawai</name>
    <dbReference type="NCBI Taxonomy" id="1760988"/>
    <lineage>
        <taxon>Bacteria</taxon>
        <taxon>Pseudomonadati</taxon>
        <taxon>Pseudomonadota</taxon>
        <taxon>Gammaproteobacteria</taxon>
        <taxon>Methylococcales</taxon>
        <taxon>Methylococcaceae</taxon>
        <taxon>Methylomagnum</taxon>
    </lineage>
</organism>
<dbReference type="AlphaFoldDB" id="A0A1Y6D9B1"/>
<dbReference type="OrthoDB" id="6072815at2"/>
<dbReference type="STRING" id="1760988.SAMN02949497_3740"/>
<evidence type="ECO:0000313" key="2">
    <source>
        <dbReference type="EMBL" id="SMF96345.1"/>
    </source>
</evidence>
<dbReference type="Pfam" id="PF09995">
    <property type="entry name" value="MPAB_Lcp_cat"/>
    <property type="match status" value="1"/>
</dbReference>
<gene>
    <name evidence="2" type="ORF">SAMN02949497_3740</name>
</gene>
<dbReference type="InterPro" id="IPR037473">
    <property type="entry name" value="Lcp-like"/>
</dbReference>
<dbReference type="RefSeq" id="WP_085215240.1">
    <property type="nucleotide sequence ID" value="NZ_FXAM01000001.1"/>
</dbReference>
<accession>A0A1Y6D9B1</accession>
<reference evidence="2 3" key="1">
    <citation type="submission" date="2016-12" db="EMBL/GenBank/DDBJ databases">
        <authorList>
            <person name="Song W.-J."/>
            <person name="Kurnit D.M."/>
        </authorList>
    </citation>
    <scope>NUCLEOTIDE SEQUENCE [LARGE SCALE GENOMIC DNA]</scope>
    <source>
        <strain evidence="2 3">175</strain>
    </source>
</reference>
<evidence type="ECO:0000313" key="3">
    <source>
        <dbReference type="Proteomes" id="UP000192923"/>
    </source>
</evidence>
<feature type="domain" description="ER-bound oxygenase mpaB/mpaB'/Rubber oxygenase catalytic" evidence="1">
    <location>
        <begin position="149"/>
        <end position="348"/>
    </location>
</feature>
<dbReference type="InterPro" id="IPR018713">
    <property type="entry name" value="MPAB/Lcp_cat_dom"/>
</dbReference>
<dbReference type="Proteomes" id="UP000192923">
    <property type="component" value="Unassembled WGS sequence"/>
</dbReference>
<keyword evidence="3" id="KW-1185">Reference proteome</keyword>
<dbReference type="PANTHER" id="PTHR37539">
    <property type="entry name" value="SECRETED PROTEIN-RELATED"/>
    <property type="match status" value="1"/>
</dbReference>
<sequence length="392" mass="44177">MKVEPFTPGTSPFPPLSPERIAAAKARHGEAVDRYLECLHIGDPLADALTLCFDTLPPGGGMKMLNLALEEGIGAVKDAPDELRALFAELDRVPLWVDWDRMRHASAKICRNGFLVALSFAAYALPHSYLANGNKPLAFTAELLNATPLRFARTARFVVETFYPQGLRRDADGFKWAVLMRMMHARARRQLLQSGQWDCAVYGLPINQAHMAMNTVFFSFYVLKGMQRMGVRFTAQEVESILLTWRYVGYLFGIHPEMVYTSEYEAQRLLDIGFSLEFDPDEDSRRLCQSMMEAGPAFLKIDDPRLAQWEINLVYAMSRHLLGDGLADQLGFPPARHRWLGHAFMACVHGSEWLPFLVPAAVRNFMGMEFWLDMSDYDSVPLAEHTPSGPPA</sequence>
<dbReference type="PANTHER" id="PTHR37539:SF1">
    <property type="entry name" value="ER-BOUND OXYGENASE MPAB_MPAB'_RUBBER OXYGENASE CATALYTIC DOMAIN-CONTAINING PROTEIN"/>
    <property type="match status" value="1"/>
</dbReference>